<dbReference type="OrthoDB" id="420271at2759"/>
<accession>A0A7J6LTI0</accession>
<feature type="chain" id="PRO_5029607084" evidence="1">
    <location>
        <begin position="20"/>
        <end position="3284"/>
    </location>
</feature>
<dbReference type="GO" id="GO:0008168">
    <property type="term" value="F:methyltransferase activity"/>
    <property type="evidence" value="ECO:0007669"/>
    <property type="project" value="UniProtKB-KW"/>
</dbReference>
<dbReference type="EMBL" id="JAAPAO010000351">
    <property type="protein sequence ID" value="KAF4662280.1"/>
    <property type="molecule type" value="Genomic_DNA"/>
</dbReference>
<keyword evidence="2" id="KW-0808">Transferase</keyword>
<sequence>MKWSRLPLHIITLFTCNAAAPPPQNATTTDKPQLRRLAVVTSSFTQLAIDAEIRLNGATTPATSSTKLHSGVPITSVELYLGVGNSWSPSYGRLNIVDGSVSADDAWAGACAPGSSHKAGNYVNSPWSTNTGMPTATTANSPSLVAQPDTTPTEGLLNFRMGGEFKLCYTDTGTFGAFHGDVPSATLLVTGIYTDCDADDCLAKTEMTCYLLRKQHSSKGSCEMDFTGANQGFYKRTTGNAGKATWTAEWATTYTTDGVVSGVTQSLCGTGAAAAQFICPDGEGCSGGSRLIAPEDILEVDSRLIAEKSLSVTSSVVAGKYGKMVITIPQGMKNLDANTFRPYTVAACYCPSYDNSGGNDECDQTTEYTQSIGVVHYYTADLCAAGDDDCSTPYIAVAADHLFKIRIGCPSDACANADNNRFKLQLASWSDPSNTGEAPSWSDTHICKTGSMSTLIETLPDSATADLMSGGARQDYKEFGSILEPLGFAAGENAYERRSFHAMKYFDICYCDSGCNGDGDYFKVGILRLLPFRLASAATDTADRPFIQYVNEPAAVALYKPEIYEEALGFTDGGIIKIVDDSSPTPLMNSDCAARSYDNALLDGLTASSAASEYKGATNNYDRLMFNAGDFTKQVTVKKPGIMALCYCGIISDNACADGDYWVVAGRFTVRGPDSDQNWIFSTFIVFRFELTGWGLSNGDTIRIVEPDAKCTDNNNSPVLAVATNEWNCPDVTTAGCTPITSSDDIPLTTSASDRVDCDAKNQCSGSAYIASITVMSDATTTRLTFASPPKLDTGDWIVLTGNGYACGAQCSDEQLSSLMGMFPYGDSSANDNTLQDTYDIGHQITKVSDTVYSIPLGWSNNPPSFTVSQGEWKRTNKAHTREELKGLAERSQMKVCWAPSGLPGKYLYEVGRLSVVGAAVMKGVGLHVSTSTAGGVRAPVIISFQTAGGSAGLRYSSAAGRMALRIMVKVPAMFDIHYGDVAMNDIAEIPEEDEIHEANQLACGKIFREMWSDDADYGFPVPQGCYYRNIRPDGSTITSREITVIFVERSGLRPGQNYQLVVVGSTATGANYKNDDCCGSKTCGNFGDPDDLRSCDYVHLLVHDDIDNNPYSALEMGRAQLSTKQGLPSAGTATPSFGSRGFTLVGGTNGYINAGDMESIEFDIKGGDNLFTGAIKAGYHIRVMLWPLTEWKIGASCNAVCLSVPPGEDNKICGEIQSCIGEPVVEGFQNNKVRIQLPPEMPDLVGDEVRRLSVIGISIPSGGFFPGRLGAEVTDINDEYPYYIESVGDYLWKSPDSGRTIARLVDNGVDGNAKPYKSDQANVIYAQLILGSTIFTPRGAAPAAFAKMTLTLPSGYECVGVEGAEVDLHQFGDAVPQGRGTLESTYWSFTDNKCIFTLPENGVVYAGSSVFLKVTVNNPANSLSAFDDRNLWKLDLAGAGDGYSSGEVKQATTEVFKGHAGIEEDAESDAASTAWSSNKAVLGKTPLIHIEPSSWLSRATHLLRVFFSTEQDVGIGGKVEVVAPAGFIFTNPCGVRHLDSVVYATGSTLPTHRIMGVENGCTKTTVGTASSASITVNGRMTAGLRYAFGVMITNPTAYSFDHQESWLLYTRDADGRRIDGSFGSGPLNEGEPTGDHRAWGMYGAELVPGEQFGVSVTDMRPRSLSFQYARVTVAPVTFPAEATGSVRVTAPQNFIWRNINSVRFAMHPTGSTGDTMDWVGGYNITAVWPGGLPTVELGNQLHFASATYNDAEVYGFEADIEVPDRNPVSSFNEWRIEISWDGVTAESRPFVGVVTGPPVRALSDAHVAYTYNAAGKENMLTFRVRIETQLVSPGGGLVIEMPRGFSAVASCTLLGIDNGPSPFPVDAVCSYQTNIGPFPTITIAAGQEGITAGLYEWRLVTRNPDDVAEIITDDTTECGWNLCFTFYALEDTQELTSEADYRLSTQGFPIAMKMVEARVPFLSSQERLDTGRDDRPGRINNIIFAFRLGTDTIVPGSDGSALLFDLRGPEGFIFAEDCLNTVQVAEAEVFGGAARWPPEYATWPSEAAIVSCAGDASNALISILPGKAFMRKAAGLEKNELYVIRVGVVRNPDATPLVNEWTIAFNGETSEPFEGFELSTGKRAMITPVSTARTPVGFDIEPRVNPISIKFIPHQTVDPTDSRGTGGSFIVEAPTGFQFAHDSGTCQAHVTELPYYNDRGEYVAGSQWSENDYLCVVPDLQALDTLVTLGRGGAKLELFYQIIRLGSALMMVSEREYLIVVKVYNPTSSGQAPDQWKLQTYLAESATPSLALDENIVEGFLINAVLNIWEFTNLDEHGHPQVNGLSAVENLELTMQFPNRLFNGDVVEIQAPEGFPLEDPDSPGTCWNFSFLSDTGDATANVLPNSLVNCSEGSMTITIREPFPFPRDLDLVVTLSTFNPPTTPFVTQNWWLVHHYGGSGRTIQSSHAVEGWTIVPQLQNVTVRLVGKLMRATAISSVQITFTSVSRADTVLVEAVSPIGFDFTSATVYKSAPTAAPRNSLSVGGLERFVITDQSGDSIRFRASISGGDVFSCIISNLKLGELGGPTVWLLHTSYLEITRDEKVGLQGFTLPGLLATEAKQILSEYALDPVVYPIKSLWGVRTDSTATALFPVFLTQRVPVGGVFRVSGGEYQMSGGFRVTTADGRLINTTVVFYDGNLLIAQLVTEGLSESTEYRVAVECWTPASAAAGLIHWRLETWGPEGSDPDVDADGLEALPLNTDDGLTGGFKLVYPLGLEIVAGRSPPNAIIDVSILLTPGQARPVELTLVAPPTFVFVDDCLVSGGSSRAVVTGCTALAKTSTDAVGGRPTARLTFRDAISEPTHGLILKVITPAQTPISTVKWFVEGKLLSDERIGWGESSVQFDVVQMKSVSVTYGRLLNIVSQTAFTFRSVLKVAAGGELKVVYPPGLQFSCSTFTKISLPFHSIDALAEGQTPIPGEIVYSLFANPADICSIDETTDSNRPFFAIKLTETLFPGDYAFIIDVSMPEQQPLHTAFDMILLDLDGNVVDGATNVQGPSFTDTSDDGTLQEAASIVVQTIRRPDCLRWQLGVEVRFEFLQQVIPDTSGVIAVTSVLITLPPGFIHAVEHTSDVLNLQNFPVDTTLDKWVDFTKMDRLLIHVLPTENILKMEYWFRFPVYVPSQMPSDNIWFVSFCGRSGGCSSIRDSGVLATLPIGGFDIGDVHPNTNTRIIAFARPSSVSLLTGFGGRRLNEREHHNKGTSLIQLTILIKAPSRAMPPLYQAMVLTHSTLPLLLAGDQHPRVA</sequence>
<reference evidence="2 3" key="1">
    <citation type="submission" date="2020-04" db="EMBL/GenBank/DDBJ databases">
        <title>Perkinsus chesapeaki whole genome sequence.</title>
        <authorList>
            <person name="Bogema D.R."/>
        </authorList>
    </citation>
    <scope>NUCLEOTIDE SEQUENCE [LARGE SCALE GENOMIC DNA]</scope>
    <source>
        <strain evidence="2">ATCC PRA-425</strain>
    </source>
</reference>
<name>A0A7J6LTI0_PERCH</name>
<dbReference type="GO" id="GO:0032259">
    <property type="term" value="P:methylation"/>
    <property type="evidence" value="ECO:0007669"/>
    <property type="project" value="UniProtKB-KW"/>
</dbReference>
<evidence type="ECO:0000313" key="2">
    <source>
        <dbReference type="EMBL" id="KAF4662280.1"/>
    </source>
</evidence>
<keyword evidence="1" id="KW-0732">Signal</keyword>
<dbReference type="Proteomes" id="UP000591131">
    <property type="component" value="Unassembled WGS sequence"/>
</dbReference>
<evidence type="ECO:0000313" key="3">
    <source>
        <dbReference type="Proteomes" id="UP000591131"/>
    </source>
</evidence>
<gene>
    <name evidence="2" type="primary">PRMT10_4</name>
    <name evidence="2" type="ORF">FOL47_006334</name>
</gene>
<feature type="signal peptide" evidence="1">
    <location>
        <begin position="1"/>
        <end position="19"/>
    </location>
</feature>
<evidence type="ECO:0000256" key="1">
    <source>
        <dbReference type="SAM" id="SignalP"/>
    </source>
</evidence>
<keyword evidence="3" id="KW-1185">Reference proteome</keyword>
<organism evidence="2 3">
    <name type="scientific">Perkinsus chesapeaki</name>
    <name type="common">Clam parasite</name>
    <name type="synonym">Perkinsus andrewsi</name>
    <dbReference type="NCBI Taxonomy" id="330153"/>
    <lineage>
        <taxon>Eukaryota</taxon>
        <taxon>Sar</taxon>
        <taxon>Alveolata</taxon>
        <taxon>Perkinsozoa</taxon>
        <taxon>Perkinsea</taxon>
        <taxon>Perkinsida</taxon>
        <taxon>Perkinsidae</taxon>
        <taxon>Perkinsus</taxon>
    </lineage>
</organism>
<protein>
    <submittedName>
        <fullName evidence="2">Protein arginine methyltransferase 10</fullName>
    </submittedName>
</protein>
<proteinExistence type="predicted"/>
<comment type="caution">
    <text evidence="2">The sequence shown here is derived from an EMBL/GenBank/DDBJ whole genome shotgun (WGS) entry which is preliminary data.</text>
</comment>
<keyword evidence="2" id="KW-0489">Methyltransferase</keyword>